<evidence type="ECO:0000256" key="7">
    <source>
        <dbReference type="ARBA" id="ARBA00029392"/>
    </source>
</evidence>
<evidence type="ECO:0000256" key="9">
    <source>
        <dbReference type="ARBA" id="ARBA00047337"/>
    </source>
</evidence>
<comment type="function">
    <text evidence="7">Hydrolyzes fatty acids from S-acylated cysteine residues in proteins with a strong preference for palmitoylated G-alpha proteins over other acyl substrates. Mediates the deacylation of G-alpha proteins such as GPA1 in vivo, but has weak or no activity toward palmitoylated Ras proteins. Has weak lysophospholipase activity in vitro; however such activity may not exist in vivo.</text>
</comment>
<keyword evidence="6" id="KW-0443">Lipid metabolism</keyword>
<organism evidence="11 12">
    <name type="scientific">Rhodotorula diobovata</name>
    <dbReference type="NCBI Taxonomy" id="5288"/>
    <lineage>
        <taxon>Eukaryota</taxon>
        <taxon>Fungi</taxon>
        <taxon>Dikarya</taxon>
        <taxon>Basidiomycota</taxon>
        <taxon>Pucciniomycotina</taxon>
        <taxon>Microbotryomycetes</taxon>
        <taxon>Sporidiobolales</taxon>
        <taxon>Sporidiobolaceae</taxon>
        <taxon>Rhodotorula</taxon>
    </lineage>
</organism>
<comment type="catalytic activity">
    <reaction evidence="9">
        <text>S-hexadecanoyl-L-cysteinyl-[protein] + H2O = L-cysteinyl-[protein] + hexadecanoate + H(+)</text>
        <dbReference type="Rhea" id="RHEA:19233"/>
        <dbReference type="Rhea" id="RHEA-COMP:10131"/>
        <dbReference type="Rhea" id="RHEA-COMP:11032"/>
        <dbReference type="ChEBI" id="CHEBI:7896"/>
        <dbReference type="ChEBI" id="CHEBI:15377"/>
        <dbReference type="ChEBI" id="CHEBI:15378"/>
        <dbReference type="ChEBI" id="CHEBI:29950"/>
        <dbReference type="ChEBI" id="CHEBI:74151"/>
        <dbReference type="EC" id="3.1.2.22"/>
    </reaction>
</comment>
<evidence type="ECO:0000256" key="6">
    <source>
        <dbReference type="ARBA" id="ARBA00022832"/>
    </source>
</evidence>
<dbReference type="Gene3D" id="3.40.50.1820">
    <property type="entry name" value="alpha/beta hydrolase"/>
    <property type="match status" value="1"/>
</dbReference>
<dbReference type="Pfam" id="PF02230">
    <property type="entry name" value="Abhydrolase_2"/>
    <property type="match status" value="1"/>
</dbReference>
<dbReference type="InterPro" id="IPR050565">
    <property type="entry name" value="LYPA1-2/EST-like"/>
</dbReference>
<feature type="domain" description="Phospholipase/carboxylesterase/thioesterase" evidence="10">
    <location>
        <begin position="3"/>
        <end position="222"/>
    </location>
</feature>
<keyword evidence="4" id="KW-0719">Serine esterase</keyword>
<dbReference type="EC" id="3.1.2.22" evidence="2"/>
<evidence type="ECO:0000256" key="8">
    <source>
        <dbReference type="ARBA" id="ARBA00031195"/>
    </source>
</evidence>
<evidence type="ECO:0000256" key="1">
    <source>
        <dbReference type="ARBA" id="ARBA00006499"/>
    </source>
</evidence>
<accession>A0A5C5G2T6</accession>
<dbReference type="PANTHER" id="PTHR10655">
    <property type="entry name" value="LYSOPHOSPHOLIPASE-RELATED"/>
    <property type="match status" value="1"/>
</dbReference>
<comment type="similarity">
    <text evidence="1">Belongs to the AB hydrolase superfamily. AB hydrolase 2 family.</text>
</comment>
<dbReference type="Proteomes" id="UP000311382">
    <property type="component" value="Unassembled WGS sequence"/>
</dbReference>
<dbReference type="InterPro" id="IPR029058">
    <property type="entry name" value="AB_hydrolase_fold"/>
</dbReference>
<keyword evidence="6" id="KW-0276">Fatty acid metabolism</keyword>
<evidence type="ECO:0000313" key="12">
    <source>
        <dbReference type="Proteomes" id="UP000311382"/>
    </source>
</evidence>
<dbReference type="STRING" id="5288.A0A5C5G2T6"/>
<protein>
    <recommendedName>
        <fullName evidence="3">Acyl-protein thioesterase 1</fullName>
        <ecNumber evidence="2">3.1.2.22</ecNumber>
    </recommendedName>
    <alternativeName>
        <fullName evidence="8">Palmitoyl-protein hydrolase</fullName>
    </alternativeName>
</protein>
<evidence type="ECO:0000256" key="3">
    <source>
        <dbReference type="ARBA" id="ARBA00014923"/>
    </source>
</evidence>
<dbReference type="GO" id="GO:0052689">
    <property type="term" value="F:carboxylic ester hydrolase activity"/>
    <property type="evidence" value="ECO:0007669"/>
    <property type="project" value="UniProtKB-KW"/>
</dbReference>
<dbReference type="GO" id="GO:0005737">
    <property type="term" value="C:cytoplasm"/>
    <property type="evidence" value="ECO:0007669"/>
    <property type="project" value="TreeGrafter"/>
</dbReference>
<dbReference type="EMBL" id="SOZI01000022">
    <property type="protein sequence ID" value="TNY22654.1"/>
    <property type="molecule type" value="Genomic_DNA"/>
</dbReference>
<name>A0A5C5G2T6_9BASI</name>
<dbReference type="InterPro" id="IPR003140">
    <property type="entry name" value="PLipase/COase/thioEstase"/>
</dbReference>
<sequence length="227" mass="24369">MPNPFIVEPLGKHTASIIFAHGLGDSAAGWAPLAQALSRKPQFAHVRWVLPTAPVAPVTANGGYRMTSWFDIQQIDPRAGLKAEDDAGMLASVRTVSQLVSAEVDAGIPSDRVLVGGFSQGAVVSYLAGLTSERKLAGVVALSGWLGMAGKVKAMMTDHATKLPIFHGHGDADPIVEHRFGQQTVDKLRELGCKDVTFKTYSGMQHSLCEEEQEDLEQFIARVLPPN</sequence>
<dbReference type="PANTHER" id="PTHR10655:SF17">
    <property type="entry name" value="LYSOPHOSPHOLIPASE-LIKE PROTEIN 1"/>
    <property type="match status" value="1"/>
</dbReference>
<proteinExistence type="inferred from homology"/>
<keyword evidence="12" id="KW-1185">Reference proteome</keyword>
<keyword evidence="5" id="KW-0378">Hydrolase</keyword>
<evidence type="ECO:0000256" key="5">
    <source>
        <dbReference type="ARBA" id="ARBA00022801"/>
    </source>
</evidence>
<gene>
    <name evidence="11" type="ORF">DMC30DRAFT_130485</name>
</gene>
<dbReference type="GO" id="GO:0006631">
    <property type="term" value="P:fatty acid metabolic process"/>
    <property type="evidence" value="ECO:0007669"/>
    <property type="project" value="UniProtKB-KW"/>
</dbReference>
<evidence type="ECO:0000256" key="4">
    <source>
        <dbReference type="ARBA" id="ARBA00022487"/>
    </source>
</evidence>
<evidence type="ECO:0000256" key="2">
    <source>
        <dbReference type="ARBA" id="ARBA00012423"/>
    </source>
</evidence>
<dbReference type="OrthoDB" id="2418081at2759"/>
<evidence type="ECO:0000313" key="11">
    <source>
        <dbReference type="EMBL" id="TNY22654.1"/>
    </source>
</evidence>
<dbReference type="GO" id="GO:0008474">
    <property type="term" value="F:palmitoyl-(protein) hydrolase activity"/>
    <property type="evidence" value="ECO:0007669"/>
    <property type="project" value="UniProtKB-EC"/>
</dbReference>
<dbReference type="SUPFAM" id="SSF53474">
    <property type="entry name" value="alpha/beta-Hydrolases"/>
    <property type="match status" value="1"/>
</dbReference>
<reference evidence="11 12" key="1">
    <citation type="submission" date="2019-03" db="EMBL/GenBank/DDBJ databases">
        <title>Rhodosporidium diobovatum UCD-FST 08-225 genome sequencing, assembly, and annotation.</title>
        <authorList>
            <person name="Fakankun I.U."/>
            <person name="Fristensky B."/>
            <person name="Levin D.B."/>
        </authorList>
    </citation>
    <scope>NUCLEOTIDE SEQUENCE [LARGE SCALE GENOMIC DNA]</scope>
    <source>
        <strain evidence="11 12">UCD-FST 08-225</strain>
    </source>
</reference>
<comment type="caution">
    <text evidence="11">The sequence shown here is derived from an EMBL/GenBank/DDBJ whole genome shotgun (WGS) entry which is preliminary data.</text>
</comment>
<evidence type="ECO:0000259" key="10">
    <source>
        <dbReference type="Pfam" id="PF02230"/>
    </source>
</evidence>
<dbReference type="AlphaFoldDB" id="A0A5C5G2T6"/>